<feature type="signal peptide" evidence="2">
    <location>
        <begin position="1"/>
        <end position="21"/>
    </location>
</feature>
<dbReference type="NCBIfam" id="TIGR01200">
    <property type="entry name" value="GLPGLI"/>
    <property type="match status" value="1"/>
</dbReference>
<evidence type="ECO:0000256" key="2">
    <source>
        <dbReference type="SAM" id="SignalP"/>
    </source>
</evidence>
<feature type="chain" id="PRO_5046192316" evidence="2">
    <location>
        <begin position="22"/>
        <end position="290"/>
    </location>
</feature>
<evidence type="ECO:0000313" key="4">
    <source>
        <dbReference type="Proteomes" id="UP001163731"/>
    </source>
</evidence>
<name>A0ABT3HU76_9FLAO</name>
<proteinExistence type="predicted"/>
<sequence length="290" mass="33303">MKKITTLFLMFVIAATHQINAQSNQFMYEYKFKLDSLNRNKSDTEIMILETSPNGSKFYSQVKAVYDSTMDATFKNAKMIQNKQFDFTSLKPAKVNDEVLKTYPDYQTKLRTRLATTQLLIENNKKINWKITSDKDTVLGYQVQKATANMNGRKWVAWFAPEIPVQDGPYDFYGLPGLIVKIEDSKGDHSFTLVGSRKINGAQTIGLEKKAREIAVTEDKFNKIWQEYKNDPVKDYRQRTSSAGGSATISAVLSYGGKKLSQEEMMKELEKEAKENLKKENNYLNLNLYR</sequence>
<dbReference type="InterPro" id="IPR005901">
    <property type="entry name" value="GLPGLI"/>
</dbReference>
<comment type="caution">
    <text evidence="3">The sequence shown here is derived from an EMBL/GenBank/DDBJ whole genome shotgun (WGS) entry which is preliminary data.</text>
</comment>
<dbReference type="Proteomes" id="UP001163731">
    <property type="component" value="Unassembled WGS sequence"/>
</dbReference>
<organism evidence="3 4">
    <name type="scientific">Chryseobacterium kimseyorum</name>
    <dbReference type="NCBI Taxonomy" id="2984028"/>
    <lineage>
        <taxon>Bacteria</taxon>
        <taxon>Pseudomonadati</taxon>
        <taxon>Bacteroidota</taxon>
        <taxon>Flavobacteriia</taxon>
        <taxon>Flavobacteriales</taxon>
        <taxon>Weeksellaceae</taxon>
        <taxon>Chryseobacterium group</taxon>
        <taxon>Chryseobacterium</taxon>
    </lineage>
</organism>
<reference evidence="3" key="1">
    <citation type="submission" date="2022-10" db="EMBL/GenBank/DDBJ databases">
        <title>Chryseobacterium babae sp. nov. isolated from the gut of the beetle Oryctes rhinoceros, and Chryseobacterium kimseyorum sp. nov., isolated from a stick insect rearing cage.</title>
        <authorList>
            <person name="Shelomi M."/>
            <person name="Han C.-J."/>
            <person name="Chen W.-M."/>
            <person name="Chen H.-K."/>
            <person name="Liaw S.-J."/>
            <person name="Muhle E."/>
            <person name="Clermont D."/>
        </authorList>
    </citation>
    <scope>NUCLEOTIDE SEQUENCE</scope>
    <source>
        <strain evidence="3">09-1422</strain>
    </source>
</reference>
<protein>
    <submittedName>
        <fullName evidence="3">GLPGLI family protein</fullName>
    </submittedName>
</protein>
<keyword evidence="1" id="KW-0175">Coiled coil</keyword>
<evidence type="ECO:0000256" key="1">
    <source>
        <dbReference type="SAM" id="Coils"/>
    </source>
</evidence>
<keyword evidence="4" id="KW-1185">Reference proteome</keyword>
<dbReference type="EMBL" id="JAPDHW010000001">
    <property type="protein sequence ID" value="MCW3167319.1"/>
    <property type="molecule type" value="Genomic_DNA"/>
</dbReference>
<feature type="coiled-coil region" evidence="1">
    <location>
        <begin position="259"/>
        <end position="287"/>
    </location>
</feature>
<evidence type="ECO:0000313" key="3">
    <source>
        <dbReference type="EMBL" id="MCW3167319.1"/>
    </source>
</evidence>
<gene>
    <name evidence="3" type="ORF">OMO38_02145</name>
</gene>
<keyword evidence="2" id="KW-0732">Signal</keyword>
<dbReference type="RefSeq" id="WP_264748600.1">
    <property type="nucleotide sequence ID" value="NZ_JAPDHW010000001.1"/>
</dbReference>
<dbReference type="Pfam" id="PF09697">
    <property type="entry name" value="Porph_ging"/>
    <property type="match status" value="1"/>
</dbReference>
<accession>A0ABT3HU76</accession>